<organism evidence="3 4">
    <name type="scientific">Sanguibacter hominis ATCC BAA-789</name>
    <dbReference type="NCBI Taxonomy" id="1312740"/>
    <lineage>
        <taxon>Bacteria</taxon>
        <taxon>Bacillati</taxon>
        <taxon>Actinomycetota</taxon>
        <taxon>Actinomycetes</taxon>
        <taxon>Micrococcales</taxon>
        <taxon>Sanguibacteraceae</taxon>
        <taxon>Sanguibacter</taxon>
    </lineage>
</organism>
<keyword evidence="4" id="KW-1185">Reference proteome</keyword>
<dbReference type="Pfam" id="PF01757">
    <property type="entry name" value="Acyl_transf_3"/>
    <property type="match status" value="1"/>
</dbReference>
<dbReference type="GO" id="GO:0016747">
    <property type="term" value="F:acyltransferase activity, transferring groups other than amino-acyl groups"/>
    <property type="evidence" value="ECO:0007669"/>
    <property type="project" value="InterPro"/>
</dbReference>
<feature type="transmembrane region" description="Helical" evidence="1">
    <location>
        <begin position="203"/>
        <end position="224"/>
    </location>
</feature>
<evidence type="ECO:0000259" key="2">
    <source>
        <dbReference type="Pfam" id="PF01757"/>
    </source>
</evidence>
<reference evidence="3 4" key="1">
    <citation type="submission" date="2020-04" db="EMBL/GenBank/DDBJ databases">
        <title>MicrobeNet Type strains.</title>
        <authorList>
            <person name="Nicholson A.C."/>
        </authorList>
    </citation>
    <scope>NUCLEOTIDE SEQUENCE [LARGE SCALE GENOMIC DNA]</scope>
    <source>
        <strain evidence="3 4">ATCC BAA-789</strain>
    </source>
</reference>
<evidence type="ECO:0000313" key="4">
    <source>
        <dbReference type="Proteomes" id="UP000774283"/>
    </source>
</evidence>
<dbReference type="GO" id="GO:0016020">
    <property type="term" value="C:membrane"/>
    <property type="evidence" value="ECO:0007669"/>
    <property type="project" value="TreeGrafter"/>
</dbReference>
<dbReference type="EMBL" id="JAAXOW010000003">
    <property type="protein sequence ID" value="NKX93659.1"/>
    <property type="molecule type" value="Genomic_DNA"/>
</dbReference>
<gene>
    <name evidence="3" type="ORF">HF995_10325</name>
</gene>
<dbReference type="Proteomes" id="UP000774283">
    <property type="component" value="Unassembled WGS sequence"/>
</dbReference>
<feature type="domain" description="Acyltransferase 3" evidence="2">
    <location>
        <begin position="9"/>
        <end position="359"/>
    </location>
</feature>
<proteinExistence type="predicted"/>
<keyword evidence="1" id="KW-0812">Transmembrane</keyword>
<evidence type="ECO:0000313" key="3">
    <source>
        <dbReference type="EMBL" id="NKX93659.1"/>
    </source>
</evidence>
<feature type="transmembrane region" description="Helical" evidence="1">
    <location>
        <begin position="339"/>
        <end position="363"/>
    </location>
</feature>
<dbReference type="InterPro" id="IPR050879">
    <property type="entry name" value="Acyltransferase_3"/>
</dbReference>
<accession>A0A9X5FFY7</accession>
<feature type="transmembrane region" description="Helical" evidence="1">
    <location>
        <begin position="236"/>
        <end position="260"/>
    </location>
</feature>
<keyword evidence="3" id="KW-0808">Transferase</keyword>
<comment type="caution">
    <text evidence="3">The sequence shown here is derived from an EMBL/GenBank/DDBJ whole genome shotgun (WGS) entry which is preliminary data.</text>
</comment>
<evidence type="ECO:0000256" key="1">
    <source>
        <dbReference type="SAM" id="Phobius"/>
    </source>
</evidence>
<feature type="transmembrane region" description="Helical" evidence="1">
    <location>
        <begin position="47"/>
        <end position="66"/>
    </location>
</feature>
<feature type="transmembrane region" description="Helical" evidence="1">
    <location>
        <begin position="314"/>
        <end position="333"/>
    </location>
</feature>
<feature type="transmembrane region" description="Helical" evidence="1">
    <location>
        <begin position="15"/>
        <end position="35"/>
    </location>
</feature>
<feature type="transmembrane region" description="Helical" evidence="1">
    <location>
        <begin position="86"/>
        <end position="106"/>
    </location>
</feature>
<protein>
    <submittedName>
        <fullName evidence="3">Acyltransferase</fullName>
    </submittedName>
</protein>
<dbReference type="InterPro" id="IPR002656">
    <property type="entry name" value="Acyl_transf_3_dom"/>
</dbReference>
<feature type="transmembrane region" description="Helical" evidence="1">
    <location>
        <begin position="272"/>
        <end position="293"/>
    </location>
</feature>
<keyword evidence="1" id="KW-1133">Transmembrane helix</keyword>
<keyword evidence="1" id="KW-0472">Membrane</keyword>
<dbReference type="AlphaFoldDB" id="A0A9X5FFY7"/>
<dbReference type="PANTHER" id="PTHR23028">
    <property type="entry name" value="ACETYLTRANSFERASE"/>
    <property type="match status" value="1"/>
</dbReference>
<dbReference type="GO" id="GO:0000271">
    <property type="term" value="P:polysaccharide biosynthetic process"/>
    <property type="evidence" value="ECO:0007669"/>
    <property type="project" value="TreeGrafter"/>
</dbReference>
<name>A0A9X5FFY7_9MICO</name>
<dbReference type="RefSeq" id="WP_168447729.1">
    <property type="nucleotide sequence ID" value="NZ_JAAXOW010000003.1"/>
</dbReference>
<dbReference type="PANTHER" id="PTHR23028:SF53">
    <property type="entry name" value="ACYL_TRANSF_3 DOMAIN-CONTAINING PROTEIN"/>
    <property type="match status" value="1"/>
</dbReference>
<feature type="transmembrane region" description="Helical" evidence="1">
    <location>
        <begin position="173"/>
        <end position="191"/>
    </location>
</feature>
<sequence length="385" mass="40838">MSRPARLDALTGLRWWAAFAVFVHHVGQLVVLPPTLARTLTLGTHGVTFFFVLSGFVLTWSSGRAVSGFEPPDAGTFWWRRVARVYPAHLVALLLALPVFTSLLLAEGSHSGVRPFDVGIVVLSVLLLQGWSRDANVLFSGNPASWTLSCEAFFYALHPAADRALARTTRRGALWAAGGVVGVAVLLRVLVMSGGEVGMTIGALPWPVLRLTEFLLGMALARAVALGWRPRVRVGLVATAVGAVGAWLVTGGTLLAASGLEGGAVAQAHARLAVGLQEVMTVGLAALVVAVAVGELEGRPSALSRPRLVRLGEWSFAFYLVHATVIYLMVAVLGPHRGLAGVLVGVLALVLSLAAAWALHAAVERPAERRLRRAWDRRRAVRVAG</sequence>
<keyword evidence="3" id="KW-0012">Acyltransferase</keyword>